<dbReference type="RefSeq" id="WP_089697942.1">
    <property type="nucleotide sequence ID" value="NZ_FNHL01000003.1"/>
</dbReference>
<dbReference type="OrthoDB" id="132546at2157"/>
<dbReference type="InterPro" id="IPR001296">
    <property type="entry name" value="Glyco_trans_1"/>
</dbReference>
<evidence type="ECO:0000313" key="3">
    <source>
        <dbReference type="EMBL" id="SDM77725.1"/>
    </source>
</evidence>
<dbReference type="CDD" id="cd03801">
    <property type="entry name" value="GT4_PimA-like"/>
    <property type="match status" value="1"/>
</dbReference>
<sequence>MRVLQVTTRYPPHTGGVEAHVAELAEGLVDRGHEVTVLTADARTADAPRRQRREGVRVVRHRGVAPGGAFHVAPGIVQSVRASDADVVHAHNYHSLPLFFAAVGDESGPNAPFVATPHYHGGSASGFRDRLLSLYRPLGGWALREADSVIAVSDWERGELERDFGVDARVIPNGLDVARFSEAAAAERDRPYLLSVGRLEEYKGVQHAIRALADLPDYDLVVAGSGDYGEELRRVAREAGVEERVDFLGYVADEELPGLYAGAAAFVTLSGFEAYGMTVAEALAAGTPCVVREAGALVDWTRREDVVGVAETDGGHVADAVRRAVALDAPSEPLPTWDGVVSEVESVYESLV</sequence>
<dbReference type="GO" id="GO:0016757">
    <property type="term" value="F:glycosyltransferase activity"/>
    <property type="evidence" value="ECO:0007669"/>
    <property type="project" value="InterPro"/>
</dbReference>
<accession>A0A1G9W0W8</accession>
<name>A0A1G9W0W8_9EURY</name>
<dbReference type="SUPFAM" id="SSF53756">
    <property type="entry name" value="UDP-Glycosyltransferase/glycogen phosphorylase"/>
    <property type="match status" value="1"/>
</dbReference>
<dbReference type="PANTHER" id="PTHR45947">
    <property type="entry name" value="SULFOQUINOVOSYL TRANSFERASE SQD2"/>
    <property type="match status" value="1"/>
</dbReference>
<dbReference type="PANTHER" id="PTHR45947:SF3">
    <property type="entry name" value="SULFOQUINOVOSYL TRANSFERASE SQD2"/>
    <property type="match status" value="1"/>
</dbReference>
<feature type="domain" description="Glycosyl transferase family 1" evidence="1">
    <location>
        <begin position="183"/>
        <end position="302"/>
    </location>
</feature>
<evidence type="ECO:0000259" key="1">
    <source>
        <dbReference type="Pfam" id="PF00534"/>
    </source>
</evidence>
<evidence type="ECO:0000313" key="4">
    <source>
        <dbReference type="Proteomes" id="UP000199451"/>
    </source>
</evidence>
<feature type="domain" description="Glycosyltransferase subfamily 4-like N-terminal" evidence="2">
    <location>
        <begin position="15"/>
        <end position="179"/>
    </location>
</feature>
<reference evidence="4" key="1">
    <citation type="submission" date="2016-10" db="EMBL/GenBank/DDBJ databases">
        <authorList>
            <person name="Varghese N."/>
            <person name="Submissions S."/>
        </authorList>
    </citation>
    <scope>NUCLEOTIDE SEQUENCE [LARGE SCALE GENOMIC DNA]</scope>
    <source>
        <strain evidence="4">CGMCC 1.10119</strain>
    </source>
</reference>
<dbReference type="Gene3D" id="3.40.50.2000">
    <property type="entry name" value="Glycogen Phosphorylase B"/>
    <property type="match status" value="2"/>
</dbReference>
<keyword evidence="4" id="KW-1185">Reference proteome</keyword>
<dbReference type="InterPro" id="IPR028098">
    <property type="entry name" value="Glyco_trans_4-like_N"/>
</dbReference>
<dbReference type="EMBL" id="FNHL01000003">
    <property type="protein sequence ID" value="SDM77725.1"/>
    <property type="molecule type" value="Genomic_DNA"/>
</dbReference>
<gene>
    <name evidence="3" type="ORF">SAMN04487949_2567</name>
</gene>
<dbReference type="Proteomes" id="UP000199451">
    <property type="component" value="Unassembled WGS sequence"/>
</dbReference>
<dbReference type="InterPro" id="IPR050194">
    <property type="entry name" value="Glycosyltransferase_grp1"/>
</dbReference>
<protein>
    <submittedName>
        <fullName evidence="3">Glycosyltransferase involved in cell wall bisynthesis</fullName>
    </submittedName>
</protein>
<proteinExistence type="predicted"/>
<keyword evidence="3" id="KW-0808">Transferase</keyword>
<dbReference type="Pfam" id="PF13439">
    <property type="entry name" value="Glyco_transf_4"/>
    <property type="match status" value="1"/>
</dbReference>
<dbReference type="STRING" id="660521.SAMN04487949_2567"/>
<dbReference type="AlphaFoldDB" id="A0A1G9W0W8"/>
<evidence type="ECO:0000259" key="2">
    <source>
        <dbReference type="Pfam" id="PF13439"/>
    </source>
</evidence>
<organism evidence="3 4">
    <name type="scientific">Halogranum gelatinilyticum</name>
    <dbReference type="NCBI Taxonomy" id="660521"/>
    <lineage>
        <taxon>Archaea</taxon>
        <taxon>Methanobacteriati</taxon>
        <taxon>Methanobacteriota</taxon>
        <taxon>Stenosarchaea group</taxon>
        <taxon>Halobacteria</taxon>
        <taxon>Halobacteriales</taxon>
        <taxon>Haloferacaceae</taxon>
    </lineage>
</organism>
<dbReference type="Pfam" id="PF00534">
    <property type="entry name" value="Glycos_transf_1"/>
    <property type="match status" value="1"/>
</dbReference>